<feature type="region of interest" description="Disordered" evidence="6">
    <location>
        <begin position="1"/>
        <end position="146"/>
    </location>
</feature>
<dbReference type="PANTHER" id="PTHR13386:SF1">
    <property type="entry name" value="HISTONE PARYLATION FACTOR 1"/>
    <property type="match status" value="1"/>
</dbReference>
<protein>
    <submittedName>
        <fullName evidence="7">Oidioi.mRNA.OKI2018_I69.PAR.g13103.t1.cds</fullName>
    </submittedName>
</protein>
<name>A0ABN7SB34_OIKDI</name>
<keyword evidence="5" id="KW-0539">Nucleus</keyword>
<dbReference type="InterPro" id="IPR019361">
    <property type="entry name" value="HPF1"/>
</dbReference>
<keyword evidence="8" id="KW-1185">Reference proteome</keyword>
<evidence type="ECO:0000256" key="5">
    <source>
        <dbReference type="ARBA" id="ARBA00023242"/>
    </source>
</evidence>
<dbReference type="Pfam" id="PF10228">
    <property type="entry name" value="HPF1"/>
    <property type="match status" value="1"/>
</dbReference>
<feature type="compositionally biased region" description="Low complexity" evidence="6">
    <location>
        <begin position="22"/>
        <end position="38"/>
    </location>
</feature>
<accession>A0ABN7SB34</accession>
<sequence>MGRSRSRSRGRKSKRKSRRRSYSSSSSTSSDSSRSSSSDVARREASPDDAYDRVENRSPDRERALVPASAAAKSVEHDRPPPQMVNDPYVARAGANYNGPEKPKDRWVADHPFAHKIAEREANQRGGFRGRGRGRGAMAAQQNMGDIAARRRNYTCGVPDPRAPKPQELTGVPELDKVKIEAAKVANQTDAEKWRKEREMRFANESVEDKEKRLEDRAKRRKERKKARLLEEQKHVARVLQKPLSFIQAIMRGEVPEDLTEEPPPPIPERVEPVFHHKFKDAMNRAYRIKFPRSFFLMYEFMLELNKEDPLNELVKNGMQMVGPYEELHKCYTNPGYLPDPEKCIQNHMRYRYYYDPPELLVCIISVRDHWHVGVYNDLPQETASICVSNDQRTGAMYSVAANIFGAVKIVLYRRTQTLPVRTLYEALIEYCERNEIDFNRKTPDFKRRDMLIVNKTVNEVGFVIEDYNGFTEEKEQELVNMLKTLKNSHNDGLIQMHLKPIKDLYYQAMKECDAGNPGMALEVGLSLFADGSPCLADLTRQLLVSAYTRCDRDLFAEIIDAHLKDRRKTLVSRLDLSGSITFASVPTMTGPAYDKTAVGEEPKELSVQDRLEMIKAGVEPEPVKPKWEGTKIVKTGTKKFGGFGSGGRRDALKLAQARKEKQEKLKQQAGAAETAAGEGGKPAKKERVSKWGAKAGGGADW</sequence>
<comment type="similarity">
    <text evidence="3">Belongs to the HPF1 family.</text>
</comment>
<evidence type="ECO:0000256" key="2">
    <source>
        <dbReference type="ARBA" id="ARBA00004286"/>
    </source>
</evidence>
<evidence type="ECO:0000256" key="4">
    <source>
        <dbReference type="ARBA" id="ARBA00022454"/>
    </source>
</evidence>
<reference evidence="7 8" key="1">
    <citation type="submission" date="2021-04" db="EMBL/GenBank/DDBJ databases">
        <authorList>
            <person name="Bliznina A."/>
        </authorList>
    </citation>
    <scope>NUCLEOTIDE SEQUENCE [LARGE SCALE GENOMIC DNA]</scope>
</reference>
<feature type="compositionally biased region" description="Basic and acidic residues" evidence="6">
    <location>
        <begin position="101"/>
        <end position="123"/>
    </location>
</feature>
<feature type="compositionally biased region" description="Basic residues" evidence="6">
    <location>
        <begin position="1"/>
        <end position="21"/>
    </location>
</feature>
<dbReference type="EMBL" id="OU015568">
    <property type="protein sequence ID" value="CAG5091528.1"/>
    <property type="molecule type" value="Genomic_DNA"/>
</dbReference>
<gene>
    <name evidence="7" type="ORF">OKIOD_LOCUS4661</name>
</gene>
<proteinExistence type="inferred from homology"/>
<evidence type="ECO:0000256" key="6">
    <source>
        <dbReference type="SAM" id="MobiDB-lite"/>
    </source>
</evidence>
<evidence type="ECO:0000256" key="3">
    <source>
        <dbReference type="ARBA" id="ARBA00010803"/>
    </source>
</evidence>
<feature type="compositionally biased region" description="Basic and acidic residues" evidence="6">
    <location>
        <begin position="40"/>
        <end position="64"/>
    </location>
</feature>
<evidence type="ECO:0000256" key="1">
    <source>
        <dbReference type="ARBA" id="ARBA00004123"/>
    </source>
</evidence>
<evidence type="ECO:0000313" key="8">
    <source>
        <dbReference type="Proteomes" id="UP001158576"/>
    </source>
</evidence>
<evidence type="ECO:0000313" key="7">
    <source>
        <dbReference type="EMBL" id="CAG5091528.1"/>
    </source>
</evidence>
<keyword evidence="4" id="KW-0158">Chromosome</keyword>
<dbReference type="Proteomes" id="UP001158576">
    <property type="component" value="Chromosome PAR"/>
</dbReference>
<comment type="subcellular location">
    <subcellularLocation>
        <location evidence="2">Chromosome</location>
    </subcellularLocation>
    <subcellularLocation>
        <location evidence="1">Nucleus</location>
    </subcellularLocation>
</comment>
<dbReference type="PANTHER" id="PTHR13386">
    <property type="entry name" value="HISTONE PARYLATION FACTOR 1"/>
    <property type="match status" value="1"/>
</dbReference>
<organism evidence="7 8">
    <name type="scientific">Oikopleura dioica</name>
    <name type="common">Tunicate</name>
    <dbReference type="NCBI Taxonomy" id="34765"/>
    <lineage>
        <taxon>Eukaryota</taxon>
        <taxon>Metazoa</taxon>
        <taxon>Chordata</taxon>
        <taxon>Tunicata</taxon>
        <taxon>Appendicularia</taxon>
        <taxon>Copelata</taxon>
        <taxon>Oikopleuridae</taxon>
        <taxon>Oikopleura</taxon>
    </lineage>
</organism>
<feature type="region of interest" description="Disordered" evidence="6">
    <location>
        <begin position="657"/>
        <end position="702"/>
    </location>
</feature>
<feature type="compositionally biased region" description="Basic and acidic residues" evidence="6">
    <location>
        <begin position="657"/>
        <end position="667"/>
    </location>
</feature>